<accession>A0A5C5WA89</accession>
<feature type="compositionally biased region" description="Basic and acidic residues" evidence="1">
    <location>
        <begin position="43"/>
        <end position="64"/>
    </location>
</feature>
<dbReference type="Proteomes" id="UP000317243">
    <property type="component" value="Unassembled WGS sequence"/>
</dbReference>
<dbReference type="AlphaFoldDB" id="A0A5C5WA89"/>
<dbReference type="EMBL" id="SIHI01000024">
    <property type="protein sequence ID" value="TWT47065.1"/>
    <property type="molecule type" value="Genomic_DNA"/>
</dbReference>
<evidence type="ECO:0000313" key="3">
    <source>
        <dbReference type="Proteomes" id="UP000317243"/>
    </source>
</evidence>
<evidence type="ECO:0000256" key="1">
    <source>
        <dbReference type="SAM" id="MobiDB-lite"/>
    </source>
</evidence>
<feature type="compositionally biased region" description="Basic residues" evidence="1">
    <location>
        <begin position="65"/>
        <end position="80"/>
    </location>
</feature>
<gene>
    <name evidence="2" type="ORF">KOR42_41770</name>
</gene>
<feature type="region of interest" description="Disordered" evidence="1">
    <location>
        <begin position="34"/>
        <end position="87"/>
    </location>
</feature>
<sequence length="182" mass="19940">MSTLFPPVIDDLLTIQERQRVTLILEAIEAETSLDLTPGESPGAKRESPGTKRESPGTKRESSRAIKHTAKRSKRQRKKSKPIEGTESDGLGTWVTLLLTAAEWSALLESAQPHRAGPAIPQIHQAIQGHSADETVLVSMWERSVVDLCSSILNNKRARVSAFDASKALVIQVSKFHAKGNR</sequence>
<evidence type="ECO:0000313" key="2">
    <source>
        <dbReference type="EMBL" id="TWT47065.1"/>
    </source>
</evidence>
<proteinExistence type="predicted"/>
<name>A0A5C5WA89_9PLAN</name>
<keyword evidence="3" id="KW-1185">Reference proteome</keyword>
<comment type="caution">
    <text evidence="2">The sequence shown here is derived from an EMBL/GenBank/DDBJ whole genome shotgun (WGS) entry which is preliminary data.</text>
</comment>
<reference evidence="2 3" key="1">
    <citation type="submission" date="2019-02" db="EMBL/GenBank/DDBJ databases">
        <title>Deep-cultivation of Planctomycetes and their phenomic and genomic characterization uncovers novel biology.</title>
        <authorList>
            <person name="Wiegand S."/>
            <person name="Jogler M."/>
            <person name="Boedeker C."/>
            <person name="Pinto D."/>
            <person name="Vollmers J."/>
            <person name="Rivas-Marin E."/>
            <person name="Kohn T."/>
            <person name="Peeters S.H."/>
            <person name="Heuer A."/>
            <person name="Rast P."/>
            <person name="Oberbeckmann S."/>
            <person name="Bunk B."/>
            <person name="Jeske O."/>
            <person name="Meyerdierks A."/>
            <person name="Storesund J.E."/>
            <person name="Kallscheuer N."/>
            <person name="Luecker S."/>
            <person name="Lage O.M."/>
            <person name="Pohl T."/>
            <person name="Merkel B.J."/>
            <person name="Hornburger P."/>
            <person name="Mueller R.-W."/>
            <person name="Bruemmer F."/>
            <person name="Labrenz M."/>
            <person name="Spormann A.M."/>
            <person name="Op Den Camp H."/>
            <person name="Overmann J."/>
            <person name="Amann R."/>
            <person name="Jetten M.S.M."/>
            <person name="Mascher T."/>
            <person name="Medema M.H."/>
            <person name="Devos D.P."/>
            <person name="Kaster A.-K."/>
            <person name="Ovreas L."/>
            <person name="Rohde M."/>
            <person name="Galperin M.Y."/>
            <person name="Jogler C."/>
        </authorList>
    </citation>
    <scope>NUCLEOTIDE SEQUENCE [LARGE SCALE GENOMIC DNA]</scope>
    <source>
        <strain evidence="2 3">KOR42</strain>
    </source>
</reference>
<organism evidence="2 3">
    <name type="scientific">Thalassoglobus neptunius</name>
    <dbReference type="NCBI Taxonomy" id="1938619"/>
    <lineage>
        <taxon>Bacteria</taxon>
        <taxon>Pseudomonadati</taxon>
        <taxon>Planctomycetota</taxon>
        <taxon>Planctomycetia</taxon>
        <taxon>Planctomycetales</taxon>
        <taxon>Planctomycetaceae</taxon>
        <taxon>Thalassoglobus</taxon>
    </lineage>
</organism>
<protein>
    <submittedName>
        <fullName evidence="2">Uncharacterized protein</fullName>
    </submittedName>
</protein>
<dbReference type="RefSeq" id="WP_146511565.1">
    <property type="nucleotide sequence ID" value="NZ_SIHI01000024.1"/>
</dbReference>